<protein>
    <submittedName>
        <fullName evidence="4">Uncharacterized protein</fullName>
    </submittedName>
</protein>
<evidence type="ECO:0000256" key="3">
    <source>
        <dbReference type="SAM" id="SignalP"/>
    </source>
</evidence>
<dbReference type="OrthoDB" id="5427664at2759"/>
<evidence type="ECO:0000256" key="2">
    <source>
        <dbReference type="SAM" id="Phobius"/>
    </source>
</evidence>
<organism evidence="4 5">
    <name type="scientific">Heterodermia speciosa</name>
    <dbReference type="NCBI Taxonomy" id="116794"/>
    <lineage>
        <taxon>Eukaryota</taxon>
        <taxon>Fungi</taxon>
        <taxon>Dikarya</taxon>
        <taxon>Ascomycota</taxon>
        <taxon>Pezizomycotina</taxon>
        <taxon>Lecanoromycetes</taxon>
        <taxon>OSLEUM clade</taxon>
        <taxon>Lecanoromycetidae</taxon>
        <taxon>Caliciales</taxon>
        <taxon>Physciaceae</taxon>
        <taxon>Heterodermia</taxon>
    </lineage>
</organism>
<reference evidence="4" key="1">
    <citation type="submission" date="2021-03" db="EMBL/GenBank/DDBJ databases">
        <authorList>
            <person name="Tagirdzhanova G."/>
        </authorList>
    </citation>
    <scope>NUCLEOTIDE SEQUENCE</scope>
</reference>
<keyword evidence="2" id="KW-0812">Transmembrane</keyword>
<comment type="caution">
    <text evidence="4">The sequence shown here is derived from an EMBL/GenBank/DDBJ whole genome shotgun (WGS) entry which is preliminary data.</text>
</comment>
<name>A0A8H3J1Y8_9LECA</name>
<gene>
    <name evidence="4" type="ORF">HETSPECPRED_001523</name>
</gene>
<evidence type="ECO:0000256" key="1">
    <source>
        <dbReference type="SAM" id="MobiDB-lite"/>
    </source>
</evidence>
<feature type="transmembrane region" description="Helical" evidence="2">
    <location>
        <begin position="167"/>
        <end position="185"/>
    </location>
</feature>
<sequence length="258" mass="29188">MVLMLVMMLVAIVLASNVGWAMSKSCPAQCLFNDPDKNFAYTNPYVVALVLHYATSIWRVFDTSSLDEYLLKRPRATLRCMVQSSKRQGSNFSDRSIFRWPGVPQMTRTRHWLLIVAIRVYLFVAAIFGSLTISLYYDILWFSLGLLGILWGRNIPESDMIGDEHQLSFGQIVPMLMLASIVLNFKEVYTEQKLRSAGRDLERGQIVELISPDAVQAEPASRSINGPREVTETDCGSDLLSVRVPDEKHSTSHEQQKP</sequence>
<keyword evidence="5" id="KW-1185">Reference proteome</keyword>
<feature type="compositionally biased region" description="Basic and acidic residues" evidence="1">
    <location>
        <begin position="244"/>
        <end position="258"/>
    </location>
</feature>
<feature type="signal peptide" evidence="3">
    <location>
        <begin position="1"/>
        <end position="15"/>
    </location>
</feature>
<feature type="region of interest" description="Disordered" evidence="1">
    <location>
        <begin position="218"/>
        <end position="258"/>
    </location>
</feature>
<keyword evidence="2" id="KW-0472">Membrane</keyword>
<keyword evidence="3" id="KW-0732">Signal</keyword>
<dbReference type="EMBL" id="CAJPDS010000127">
    <property type="protein sequence ID" value="CAF9939250.1"/>
    <property type="molecule type" value="Genomic_DNA"/>
</dbReference>
<accession>A0A8H3J1Y8</accession>
<evidence type="ECO:0000313" key="4">
    <source>
        <dbReference type="EMBL" id="CAF9939250.1"/>
    </source>
</evidence>
<dbReference type="Proteomes" id="UP000664521">
    <property type="component" value="Unassembled WGS sequence"/>
</dbReference>
<feature type="transmembrane region" description="Helical" evidence="2">
    <location>
        <begin position="39"/>
        <end position="61"/>
    </location>
</feature>
<proteinExistence type="predicted"/>
<evidence type="ECO:0000313" key="5">
    <source>
        <dbReference type="Proteomes" id="UP000664521"/>
    </source>
</evidence>
<keyword evidence="2" id="KW-1133">Transmembrane helix</keyword>
<dbReference type="AlphaFoldDB" id="A0A8H3J1Y8"/>
<feature type="chain" id="PRO_5034019253" evidence="3">
    <location>
        <begin position="16"/>
        <end position="258"/>
    </location>
</feature>
<feature type="transmembrane region" description="Helical" evidence="2">
    <location>
        <begin position="112"/>
        <end position="133"/>
    </location>
</feature>